<dbReference type="EC" id="6.3.2.2" evidence="5"/>
<keyword evidence="2 5" id="KW-0547">Nucleotide-binding</keyword>
<dbReference type="NCBIfam" id="NF010041">
    <property type="entry name" value="PRK13517.1-1"/>
    <property type="match status" value="1"/>
</dbReference>
<dbReference type="HAMAP" id="MF_01609">
    <property type="entry name" value="Glu_cys_ligase_2"/>
    <property type="match status" value="1"/>
</dbReference>
<protein>
    <recommendedName>
        <fullName evidence="5">Putative glutamate--cysteine ligase 2</fullName>
        <ecNumber evidence="5">6.3.2.2</ecNumber>
    </recommendedName>
    <alternativeName>
        <fullName evidence="5">Gamma-glutamylcysteine synthetase 2</fullName>
        <shortName evidence="5">GCS 2</shortName>
        <shortName evidence="5">Gamma-GCS 2</shortName>
    </alternativeName>
</protein>
<dbReference type="InterPro" id="IPR006336">
    <property type="entry name" value="GCS2"/>
</dbReference>
<dbReference type="GO" id="GO:0005524">
    <property type="term" value="F:ATP binding"/>
    <property type="evidence" value="ECO:0007669"/>
    <property type="project" value="UniProtKB-KW"/>
</dbReference>
<keyword evidence="7" id="KW-1185">Reference proteome</keyword>
<accession>A0A937JLK0</accession>
<dbReference type="PANTHER" id="PTHR36510:SF1">
    <property type="entry name" value="GLUTAMATE--CYSTEINE LIGASE 2-RELATED"/>
    <property type="match status" value="1"/>
</dbReference>
<keyword evidence="1 5" id="KW-0436">Ligase</keyword>
<gene>
    <name evidence="6" type="ORF">JK359_17255</name>
</gene>
<dbReference type="PANTHER" id="PTHR36510">
    <property type="entry name" value="GLUTAMATE--CYSTEINE LIGASE 2-RELATED"/>
    <property type="match status" value="1"/>
</dbReference>
<keyword evidence="3 5" id="KW-0067">ATP-binding</keyword>
<comment type="catalytic activity">
    <reaction evidence="4 5">
        <text>L-cysteine + L-glutamate + ATP = gamma-L-glutamyl-L-cysteine + ADP + phosphate + H(+)</text>
        <dbReference type="Rhea" id="RHEA:13285"/>
        <dbReference type="ChEBI" id="CHEBI:15378"/>
        <dbReference type="ChEBI" id="CHEBI:29985"/>
        <dbReference type="ChEBI" id="CHEBI:30616"/>
        <dbReference type="ChEBI" id="CHEBI:35235"/>
        <dbReference type="ChEBI" id="CHEBI:43474"/>
        <dbReference type="ChEBI" id="CHEBI:58173"/>
        <dbReference type="ChEBI" id="CHEBI:456216"/>
        <dbReference type="EC" id="6.3.2.2"/>
    </reaction>
</comment>
<dbReference type="NCBIfam" id="TIGR02050">
    <property type="entry name" value="gshA_cyan_rel"/>
    <property type="match status" value="1"/>
</dbReference>
<dbReference type="Proteomes" id="UP000661858">
    <property type="component" value="Unassembled WGS sequence"/>
</dbReference>
<comment type="caution">
    <text evidence="6">The sequence shown here is derived from an EMBL/GenBank/DDBJ whole genome shotgun (WGS) entry which is preliminary data.</text>
</comment>
<dbReference type="InterPro" id="IPR011793">
    <property type="entry name" value="YbdK"/>
</dbReference>
<dbReference type="Gene3D" id="3.30.590.20">
    <property type="match status" value="1"/>
</dbReference>
<evidence type="ECO:0000256" key="2">
    <source>
        <dbReference type="ARBA" id="ARBA00022741"/>
    </source>
</evidence>
<organism evidence="6 7">
    <name type="scientific">Streptomyces actinomycinicus</name>
    <dbReference type="NCBI Taxonomy" id="1695166"/>
    <lineage>
        <taxon>Bacteria</taxon>
        <taxon>Bacillati</taxon>
        <taxon>Actinomycetota</taxon>
        <taxon>Actinomycetes</taxon>
        <taxon>Kitasatosporales</taxon>
        <taxon>Streptomycetaceae</taxon>
        <taxon>Streptomyces</taxon>
    </lineage>
</organism>
<dbReference type="InterPro" id="IPR014746">
    <property type="entry name" value="Gln_synth/guanido_kin_cat_dom"/>
</dbReference>
<name>A0A937JLK0_9ACTN</name>
<proteinExistence type="inferred from homology"/>
<dbReference type="GO" id="GO:0004357">
    <property type="term" value="F:glutamate-cysteine ligase activity"/>
    <property type="evidence" value="ECO:0007669"/>
    <property type="project" value="UniProtKB-EC"/>
</dbReference>
<dbReference type="AlphaFoldDB" id="A0A937JLK0"/>
<evidence type="ECO:0000256" key="3">
    <source>
        <dbReference type="ARBA" id="ARBA00022840"/>
    </source>
</evidence>
<evidence type="ECO:0000313" key="7">
    <source>
        <dbReference type="Proteomes" id="UP000661858"/>
    </source>
</evidence>
<reference evidence="6" key="1">
    <citation type="submission" date="2021-01" db="EMBL/GenBank/DDBJ databases">
        <title>WGS of actinomycetes isolated from Thailand.</title>
        <authorList>
            <person name="Thawai C."/>
        </authorList>
    </citation>
    <scope>NUCLEOTIDE SEQUENCE</scope>
    <source>
        <strain evidence="6">RCU-197</strain>
    </source>
</reference>
<dbReference type="InterPro" id="IPR050141">
    <property type="entry name" value="GCL_type2/YbdK_subfam"/>
</dbReference>
<evidence type="ECO:0000256" key="4">
    <source>
        <dbReference type="ARBA" id="ARBA00048819"/>
    </source>
</evidence>
<evidence type="ECO:0000256" key="5">
    <source>
        <dbReference type="HAMAP-Rule" id="MF_01609"/>
    </source>
</evidence>
<evidence type="ECO:0000313" key="6">
    <source>
        <dbReference type="EMBL" id="MBL1083694.1"/>
    </source>
</evidence>
<evidence type="ECO:0000256" key="1">
    <source>
        <dbReference type="ARBA" id="ARBA00022598"/>
    </source>
</evidence>
<dbReference type="Pfam" id="PF04107">
    <property type="entry name" value="GCS2"/>
    <property type="match status" value="1"/>
</dbReference>
<dbReference type="GO" id="GO:0042398">
    <property type="term" value="P:modified amino acid biosynthetic process"/>
    <property type="evidence" value="ECO:0007669"/>
    <property type="project" value="InterPro"/>
</dbReference>
<dbReference type="EMBL" id="JAERRK010000007">
    <property type="protein sequence ID" value="MBL1083694.1"/>
    <property type="molecule type" value="Genomic_DNA"/>
</dbReference>
<comment type="similarity">
    <text evidence="5">Belongs to the glutamate--cysteine ligase type 2 family. YbdK subfamily.</text>
</comment>
<comment type="function">
    <text evidence="5">ATP-dependent carboxylate-amine ligase which exhibits weak glutamate--cysteine ligase activity.</text>
</comment>
<sequence length="365" mass="39328">MTVGVEEEFLLVDPVTRTVTPQGPQVAAAAAAELGHRVGTELTRYQVEGRTDPHTCLTEAAEEIRATRAALARAAIGRGLRIAATGSPILGLVTPVPLTPGPRYAESLSLFRALDDEQSACACHVHVGVADPHEAIAVSNHLRPWLPTLTALAANSPYWAGRDTGYASWRTTTWGRWPVAGPPPYFESPTHFQELVEELTTAQAVMDRGGLYWDIRPSHHLPTVEVRVADAALTPEDTVLLAAVVRALVATALTAIRGGEPAPRPAPEMLRAACWRAARDGLTGHAIDPITRQLVPQAAQIERMLHALSPALRHHGDLALVRTQWERLRAEGSGADRQRAAYRHRSSLPDVVDHVLGATSPTQAP</sequence>
<dbReference type="SUPFAM" id="SSF55931">
    <property type="entry name" value="Glutamine synthetase/guanido kinase"/>
    <property type="match status" value="1"/>
</dbReference>